<keyword evidence="3" id="KW-0812">Transmembrane</keyword>
<accession>A0A926RXN5</accession>
<feature type="transmembrane region" description="Helical" evidence="3">
    <location>
        <begin position="428"/>
        <end position="449"/>
    </location>
</feature>
<sequence length="518" mass="58165">MQIVKFTFLCLIILLGYFPTSTAHATDDEILPNTTVADLEKFIHDMKSESKIPGLAIVVVHNDKTLYQKGLGYANVSYEKKVEQDTLFELGSTSKAFTAQALFKLEEQGLVQLDDPITKYIPWLNFTYHGKPVQVTVEQLLHHTSGIPFKTIVHIPSSTSESALEETIRTLVGVELSTPPGEKFEYATINYDVLGYLIQKVSGVSFENYTKNEIFDEFSLNHTYFQGEVPTQNMATGYKVGFTFALAYNAPRYRGNHPAGYVVTNMDDVGRWMKIQLGSIPMEEAINKRIKRAHEPNEQVKPDIDGSSYAAGWQIYKNRNGEIAHSGNNPNFSSYIVFQPEEKLAVAVLANLNSEYTAQIGQGIMNRLQDKKEVENNSDSFIEADKIATAISIIFLIITWMMLFFIARTMVQIMNGRRKFIGFNVGKFYFLVGTILVICSMLSIALYFLPELFLGGLPWRFIYVWGPVSIVTAVILIGIAGCIFCLNIGLKKIFPMKNDKLISDPYAYGGPINDKSSQ</sequence>
<keyword evidence="3" id="KW-1133">Transmembrane helix</keyword>
<evidence type="ECO:0000256" key="3">
    <source>
        <dbReference type="SAM" id="Phobius"/>
    </source>
</evidence>
<keyword evidence="4" id="KW-0732">Signal</keyword>
<feature type="signal peptide" evidence="4">
    <location>
        <begin position="1"/>
        <end position="25"/>
    </location>
</feature>
<dbReference type="Gene3D" id="3.40.710.10">
    <property type="entry name" value="DD-peptidase/beta-lactamase superfamily"/>
    <property type="match status" value="1"/>
</dbReference>
<dbReference type="InterPro" id="IPR050491">
    <property type="entry name" value="AmpC-like"/>
</dbReference>
<reference evidence="6" key="1">
    <citation type="submission" date="2020-09" db="EMBL/GenBank/DDBJ databases">
        <title>A novel bacterium of genus Hazenella, isolated from South China Sea.</title>
        <authorList>
            <person name="Huang H."/>
            <person name="Mo K."/>
            <person name="Hu Y."/>
        </authorList>
    </citation>
    <scope>NUCLEOTIDE SEQUENCE</scope>
    <source>
        <strain evidence="6">IB182357</strain>
    </source>
</reference>
<evidence type="ECO:0000313" key="6">
    <source>
        <dbReference type="EMBL" id="MBD1372691.1"/>
    </source>
</evidence>
<evidence type="ECO:0000256" key="1">
    <source>
        <dbReference type="ARBA" id="ARBA00004370"/>
    </source>
</evidence>
<dbReference type="InterPro" id="IPR012338">
    <property type="entry name" value="Beta-lactam/transpept-like"/>
</dbReference>
<dbReference type="InterPro" id="IPR001466">
    <property type="entry name" value="Beta-lactam-related"/>
</dbReference>
<dbReference type="Pfam" id="PF00144">
    <property type="entry name" value="Beta-lactamase"/>
    <property type="match status" value="1"/>
</dbReference>
<organism evidence="6 7">
    <name type="scientific">Polycladospora coralii</name>
    <dbReference type="NCBI Taxonomy" id="2771432"/>
    <lineage>
        <taxon>Bacteria</taxon>
        <taxon>Bacillati</taxon>
        <taxon>Bacillota</taxon>
        <taxon>Bacilli</taxon>
        <taxon>Bacillales</taxon>
        <taxon>Thermoactinomycetaceae</taxon>
        <taxon>Polycladospora</taxon>
    </lineage>
</organism>
<protein>
    <submittedName>
        <fullName evidence="6">Beta-lactamase family protein</fullName>
    </submittedName>
</protein>
<dbReference type="GO" id="GO:0016020">
    <property type="term" value="C:membrane"/>
    <property type="evidence" value="ECO:0007669"/>
    <property type="project" value="UniProtKB-SubCell"/>
</dbReference>
<dbReference type="PANTHER" id="PTHR46825:SF11">
    <property type="entry name" value="PENICILLIN-BINDING PROTEIN 4"/>
    <property type="match status" value="1"/>
</dbReference>
<gene>
    <name evidence="6" type="ORF">IC620_10020</name>
</gene>
<dbReference type="Proteomes" id="UP000661691">
    <property type="component" value="Unassembled WGS sequence"/>
</dbReference>
<feature type="transmembrane region" description="Helical" evidence="3">
    <location>
        <begin position="461"/>
        <end position="490"/>
    </location>
</feature>
<evidence type="ECO:0000256" key="2">
    <source>
        <dbReference type="ARBA" id="ARBA00023136"/>
    </source>
</evidence>
<keyword evidence="7" id="KW-1185">Reference proteome</keyword>
<name>A0A926RXN5_9BACL</name>
<proteinExistence type="predicted"/>
<keyword evidence="2 3" id="KW-0472">Membrane</keyword>
<dbReference type="EMBL" id="JACXAH010000013">
    <property type="protein sequence ID" value="MBD1372691.1"/>
    <property type="molecule type" value="Genomic_DNA"/>
</dbReference>
<feature type="domain" description="Beta-lactamase-related" evidence="5">
    <location>
        <begin position="41"/>
        <end position="355"/>
    </location>
</feature>
<feature type="transmembrane region" description="Helical" evidence="3">
    <location>
        <begin position="387"/>
        <end position="407"/>
    </location>
</feature>
<dbReference type="AlphaFoldDB" id="A0A926RXN5"/>
<dbReference type="PANTHER" id="PTHR46825">
    <property type="entry name" value="D-ALANYL-D-ALANINE-CARBOXYPEPTIDASE/ENDOPEPTIDASE AMPH"/>
    <property type="match status" value="1"/>
</dbReference>
<dbReference type="RefSeq" id="WP_191140354.1">
    <property type="nucleotide sequence ID" value="NZ_JACXAG020000005.1"/>
</dbReference>
<evidence type="ECO:0000259" key="5">
    <source>
        <dbReference type="Pfam" id="PF00144"/>
    </source>
</evidence>
<feature type="chain" id="PRO_5038125375" evidence="4">
    <location>
        <begin position="26"/>
        <end position="518"/>
    </location>
</feature>
<comment type="subcellular location">
    <subcellularLocation>
        <location evidence="1">Membrane</location>
    </subcellularLocation>
</comment>
<dbReference type="SUPFAM" id="SSF56601">
    <property type="entry name" value="beta-lactamase/transpeptidase-like"/>
    <property type="match status" value="1"/>
</dbReference>
<comment type="caution">
    <text evidence="6">The sequence shown here is derived from an EMBL/GenBank/DDBJ whole genome shotgun (WGS) entry which is preliminary data.</text>
</comment>
<evidence type="ECO:0000256" key="4">
    <source>
        <dbReference type="SAM" id="SignalP"/>
    </source>
</evidence>
<evidence type="ECO:0000313" key="7">
    <source>
        <dbReference type="Proteomes" id="UP000661691"/>
    </source>
</evidence>